<feature type="domain" description="Response regulatory" evidence="2">
    <location>
        <begin position="2"/>
        <end position="127"/>
    </location>
</feature>
<dbReference type="GO" id="GO:0009116">
    <property type="term" value="P:nucleoside metabolic process"/>
    <property type="evidence" value="ECO:0007669"/>
    <property type="project" value="InterPro"/>
</dbReference>
<dbReference type="GO" id="GO:0019284">
    <property type="term" value="P:L-methionine salvage from S-adenosylmethionine"/>
    <property type="evidence" value="ECO:0007669"/>
    <property type="project" value="TreeGrafter"/>
</dbReference>
<sequence>MKVLIIEDRDPKFQAVSEQVVECFADIAVVIERAETLQEATKRLYEARFDLIIADLMLPIREKTGDPIDISDDVVGVIESSDKNRGSNVVALTGFDDLYDEKRELFNDAGILIVKYGEGKEEWRRSLAAVLGRLKEQESFDFVVLCALEKERGGFRQTSAALGAMKNVRGIDCQVAHIGGLRGAIVRLPRMGLVEASISTTRVLERFKPRVVAMSGICAGVVGNSKIGTVVVADICWEYQVGKWANDDFKMEHYDLPLDENVRTTINQFIEQDPKGRKIKEGLIDDAVIFEDMAVGPMATGSAVIADEAKLSAIHGQHRKMVALDMEMYGVYRAAFASAHSPIYFGAKTVVDLADGNKNDKFHDFGCAASARLVVELIPLLIAGQSTGE</sequence>
<evidence type="ECO:0000313" key="3">
    <source>
        <dbReference type="EMBL" id="TCT30846.1"/>
    </source>
</evidence>
<dbReference type="InterPro" id="IPR035994">
    <property type="entry name" value="Nucleoside_phosphorylase_sf"/>
</dbReference>
<evidence type="ECO:0000313" key="4">
    <source>
        <dbReference type="Proteomes" id="UP000295097"/>
    </source>
</evidence>
<reference evidence="3 4" key="1">
    <citation type="submission" date="2019-03" db="EMBL/GenBank/DDBJ databases">
        <title>Freshwater and sediment microbial communities from various areas in North America, analyzing microbe dynamics in response to fracking.</title>
        <authorList>
            <person name="Lamendella R."/>
        </authorList>
    </citation>
    <scope>NUCLEOTIDE SEQUENCE [LARGE SCALE GENOMIC DNA]</scope>
    <source>
        <strain evidence="3 4">175.2</strain>
    </source>
</reference>
<feature type="modified residue" description="4-aspartylphosphate" evidence="1">
    <location>
        <position position="55"/>
    </location>
</feature>
<dbReference type="SUPFAM" id="SSF52172">
    <property type="entry name" value="CheY-like"/>
    <property type="match status" value="1"/>
</dbReference>
<dbReference type="InterPro" id="IPR001789">
    <property type="entry name" value="Sig_transdc_resp-reg_receiver"/>
</dbReference>
<dbReference type="GO" id="GO:0008782">
    <property type="term" value="F:adenosylhomocysteine nucleosidase activity"/>
    <property type="evidence" value="ECO:0007669"/>
    <property type="project" value="TreeGrafter"/>
</dbReference>
<organism evidence="3 4">
    <name type="scientific">Martelella mediterranea</name>
    <dbReference type="NCBI Taxonomy" id="293089"/>
    <lineage>
        <taxon>Bacteria</taxon>
        <taxon>Pseudomonadati</taxon>
        <taxon>Pseudomonadota</taxon>
        <taxon>Alphaproteobacteria</taxon>
        <taxon>Hyphomicrobiales</taxon>
        <taxon>Aurantimonadaceae</taxon>
        <taxon>Martelella</taxon>
    </lineage>
</organism>
<protein>
    <submittedName>
        <fullName evidence="3">Nucleoside phosphorylase</fullName>
    </submittedName>
</protein>
<dbReference type="GO" id="GO:0005829">
    <property type="term" value="C:cytosol"/>
    <property type="evidence" value="ECO:0007669"/>
    <property type="project" value="TreeGrafter"/>
</dbReference>
<keyword evidence="1" id="KW-0597">Phosphoprotein</keyword>
<dbReference type="GO" id="GO:0008930">
    <property type="term" value="F:methylthioadenosine nucleosidase activity"/>
    <property type="evidence" value="ECO:0007669"/>
    <property type="project" value="TreeGrafter"/>
</dbReference>
<dbReference type="PROSITE" id="PS50110">
    <property type="entry name" value="RESPONSE_REGULATORY"/>
    <property type="match status" value="1"/>
</dbReference>
<dbReference type="AlphaFoldDB" id="A0A4R3NGR1"/>
<keyword evidence="4" id="KW-1185">Reference proteome</keyword>
<dbReference type="InterPro" id="IPR011006">
    <property type="entry name" value="CheY-like_superfamily"/>
</dbReference>
<evidence type="ECO:0000256" key="1">
    <source>
        <dbReference type="PROSITE-ProRule" id="PRU00169"/>
    </source>
</evidence>
<dbReference type="Gene3D" id="3.40.50.2300">
    <property type="match status" value="1"/>
</dbReference>
<name>A0A4R3NGR1_9HYPH</name>
<dbReference type="OrthoDB" id="2988699at2"/>
<gene>
    <name evidence="3" type="ORF">EDC90_104418</name>
</gene>
<evidence type="ECO:0000259" key="2">
    <source>
        <dbReference type="PROSITE" id="PS50110"/>
    </source>
</evidence>
<dbReference type="RefSeq" id="WP_132313996.1">
    <property type="nucleotide sequence ID" value="NZ_SMAR01000044.1"/>
</dbReference>
<dbReference type="InterPro" id="IPR000845">
    <property type="entry name" value="Nucleoside_phosphorylase_d"/>
</dbReference>
<dbReference type="Proteomes" id="UP000295097">
    <property type="component" value="Unassembled WGS sequence"/>
</dbReference>
<comment type="caution">
    <text evidence="3">The sequence shown here is derived from an EMBL/GenBank/DDBJ whole genome shotgun (WGS) entry which is preliminary data.</text>
</comment>
<proteinExistence type="predicted"/>
<dbReference type="PANTHER" id="PTHR46832">
    <property type="entry name" value="5'-METHYLTHIOADENOSINE/S-ADENOSYLHOMOCYSTEINE NUCLEOSIDASE"/>
    <property type="match status" value="1"/>
</dbReference>
<dbReference type="PANTHER" id="PTHR46832:SF1">
    <property type="entry name" value="5'-METHYLTHIOADENOSINE_S-ADENOSYLHOMOCYSTEINE NUCLEOSIDASE"/>
    <property type="match status" value="1"/>
</dbReference>
<dbReference type="Gene3D" id="3.40.50.1580">
    <property type="entry name" value="Nucleoside phosphorylase domain"/>
    <property type="match status" value="1"/>
</dbReference>
<accession>A0A4R3NGR1</accession>
<dbReference type="GO" id="GO:0000160">
    <property type="term" value="P:phosphorelay signal transduction system"/>
    <property type="evidence" value="ECO:0007669"/>
    <property type="project" value="InterPro"/>
</dbReference>
<dbReference type="Pfam" id="PF01048">
    <property type="entry name" value="PNP_UDP_1"/>
    <property type="match status" value="1"/>
</dbReference>
<dbReference type="EMBL" id="SMAR01000044">
    <property type="protein sequence ID" value="TCT30846.1"/>
    <property type="molecule type" value="Genomic_DNA"/>
</dbReference>
<dbReference type="SUPFAM" id="SSF53167">
    <property type="entry name" value="Purine and uridine phosphorylases"/>
    <property type="match status" value="1"/>
</dbReference>